<dbReference type="Pfam" id="PF00240">
    <property type="entry name" value="ubiquitin"/>
    <property type="match status" value="1"/>
</dbReference>
<dbReference type="OrthoDB" id="447637at2759"/>
<dbReference type="SMART" id="SM00213">
    <property type="entry name" value="UBQ"/>
    <property type="match status" value="1"/>
</dbReference>
<dbReference type="InterPro" id="IPR035563">
    <property type="entry name" value="SF3As1_ubi"/>
</dbReference>
<gene>
    <name evidence="10" type="ORF">RirG_018150</name>
</gene>
<evidence type="ECO:0000259" key="8">
    <source>
        <dbReference type="PROSITE" id="PS50053"/>
    </source>
</evidence>
<evidence type="ECO:0000256" key="4">
    <source>
        <dbReference type="ARBA" id="ARBA00022737"/>
    </source>
</evidence>
<feature type="compositionally biased region" description="Pro residues" evidence="7">
    <location>
        <begin position="635"/>
        <end position="646"/>
    </location>
</feature>
<dbReference type="AlphaFoldDB" id="A0A015K8P4"/>
<organism evidence="10 11">
    <name type="scientific">Rhizophagus irregularis (strain DAOM 197198w)</name>
    <name type="common">Glomus intraradices</name>
    <dbReference type="NCBI Taxonomy" id="1432141"/>
    <lineage>
        <taxon>Eukaryota</taxon>
        <taxon>Fungi</taxon>
        <taxon>Fungi incertae sedis</taxon>
        <taxon>Mucoromycota</taxon>
        <taxon>Glomeromycotina</taxon>
        <taxon>Glomeromycetes</taxon>
        <taxon>Glomerales</taxon>
        <taxon>Glomeraceae</taxon>
        <taxon>Rhizophagus</taxon>
    </lineage>
</organism>
<dbReference type="CDD" id="cd01800">
    <property type="entry name" value="Ubl_SF3a120"/>
    <property type="match status" value="1"/>
</dbReference>
<feature type="compositionally biased region" description="Polar residues" evidence="7">
    <location>
        <begin position="516"/>
        <end position="539"/>
    </location>
</feature>
<dbReference type="PROSITE" id="PS50053">
    <property type="entry name" value="UBIQUITIN_2"/>
    <property type="match status" value="1"/>
</dbReference>
<evidence type="ECO:0000313" key="11">
    <source>
        <dbReference type="Proteomes" id="UP000022910"/>
    </source>
</evidence>
<protein>
    <recommendedName>
        <fullName evidence="12">Pre-mRNA splicing factor PRP21 like protein</fullName>
    </recommendedName>
</protein>
<evidence type="ECO:0008006" key="12">
    <source>
        <dbReference type="Google" id="ProtNLM"/>
    </source>
</evidence>
<dbReference type="InterPro" id="IPR000626">
    <property type="entry name" value="Ubiquitin-like_dom"/>
</dbReference>
<dbReference type="PROSITE" id="PS50128">
    <property type="entry name" value="SURP"/>
    <property type="match status" value="2"/>
</dbReference>
<dbReference type="SUPFAM" id="SSF109905">
    <property type="entry name" value="Surp module (SWAP domain)"/>
    <property type="match status" value="2"/>
</dbReference>
<dbReference type="SUPFAM" id="SSF54236">
    <property type="entry name" value="Ubiquitin-like"/>
    <property type="match status" value="1"/>
</dbReference>
<feature type="compositionally biased region" description="Pro residues" evidence="7">
    <location>
        <begin position="551"/>
        <end position="563"/>
    </location>
</feature>
<feature type="domain" description="SURP motif" evidence="9">
    <location>
        <begin position="146"/>
        <end position="188"/>
    </location>
</feature>
<dbReference type="GO" id="GO:0003723">
    <property type="term" value="F:RNA binding"/>
    <property type="evidence" value="ECO:0007669"/>
    <property type="project" value="InterPro"/>
</dbReference>
<dbReference type="PANTHER" id="PTHR15316:SF1">
    <property type="entry name" value="SPLICING FACTOR 3A SUBUNIT 1"/>
    <property type="match status" value="1"/>
</dbReference>
<evidence type="ECO:0000256" key="2">
    <source>
        <dbReference type="ARBA" id="ARBA00022664"/>
    </source>
</evidence>
<sequence length="776" mass="86629">MVAVLQPETSLNLESVAISETGNGIIDESSKPLVGIIYPPPDIRNIVDKTAVFVARNGVQFEERIRENEKHNAKFSFLNPNDPYHAYYQYKIAETKEGKAPKKVEAKEVVQEVKDVAPLPRAPPKEPPAFEFMTDMPAISAQDLDILKLTAQFVARNGRQFMTALSQREQRNYQFDFLRPNHSLFNYFTKLVEQYTKVLIPPKNLNEKLRNNVNNKYQILDRVMQRVEYAAYQEEERKKAEEKEDQERIAYASIDWHDFVIVETVEFTEADETIDLPPPMSIMELENMTLAQKKMASVNLVESQPDEKVGEIDMEMDDDVDMEEDEEGENGDQEQESTPVVVEIKPPDTSAPMKIVKDYTPKAYAPKSTVDRPTVICPRCKQVIPVDEMDDHVRIELLDPKWREQKLAAELKKKESNLLQEGTDVAKNLKAFSGYRSDIFGTEETEIGRKIGEEEEKKKRIEKEKVVWDGHTASINMATQRAAAGVSIDEQIAAIHRSKGLTSDSDSKIGPKIPQAQDQRYQHPHQQGMQHSSSIQQPPIYSGYPTHSAPGIPPGPPPAPYPGYVPSSAPFAHQLPGYISPLTTQGTNIISQQSSQAFTTIPQQIHRPNSSLAMSTPAPPLPPTPLAMGQSSLAPPAPPTPPPPPSKIGRAVDDEAELPAMLKRQKMDALAGGSLVSVEEWIESHQGPINVQVQCPTIPEKPEWNCHGQTIVLDNLPLTTFVSTVKDRIASQLNFPAGRQKLTIGGAVMKNQLSLAHYNMEDGDIIGLAIKDRGKK</sequence>
<dbReference type="Pfam" id="PF01805">
    <property type="entry name" value="Surp"/>
    <property type="match status" value="2"/>
</dbReference>
<dbReference type="Pfam" id="PF12230">
    <property type="entry name" value="PRP21_like_P"/>
    <property type="match status" value="1"/>
</dbReference>
<feature type="region of interest" description="Disordered" evidence="7">
    <location>
        <begin position="498"/>
        <end position="565"/>
    </location>
</feature>
<feature type="domain" description="Ubiquitin-like" evidence="8">
    <location>
        <begin position="722"/>
        <end position="775"/>
    </location>
</feature>
<keyword evidence="6" id="KW-0539">Nucleus</keyword>
<dbReference type="InterPro" id="IPR000061">
    <property type="entry name" value="Surp"/>
</dbReference>
<evidence type="ECO:0000259" key="9">
    <source>
        <dbReference type="PROSITE" id="PS50128"/>
    </source>
</evidence>
<evidence type="ECO:0000256" key="7">
    <source>
        <dbReference type="SAM" id="MobiDB-lite"/>
    </source>
</evidence>
<evidence type="ECO:0000256" key="6">
    <source>
        <dbReference type="ARBA" id="ARBA00023242"/>
    </source>
</evidence>
<evidence type="ECO:0000256" key="5">
    <source>
        <dbReference type="ARBA" id="ARBA00023187"/>
    </source>
</evidence>
<dbReference type="FunFam" id="1.10.10.790:FF:000002">
    <property type="entry name" value="Splicing factor 3A subunit 1"/>
    <property type="match status" value="1"/>
</dbReference>
<dbReference type="EMBL" id="JEMT01009673">
    <property type="protein sequence ID" value="EXX78092.1"/>
    <property type="molecule type" value="Genomic_DNA"/>
</dbReference>
<dbReference type="InterPro" id="IPR045146">
    <property type="entry name" value="SF3A1"/>
</dbReference>
<dbReference type="SMART" id="SM00648">
    <property type="entry name" value="SWAP"/>
    <property type="match status" value="2"/>
</dbReference>
<dbReference type="InterPro" id="IPR035967">
    <property type="entry name" value="SWAP/Surp_sf"/>
</dbReference>
<keyword evidence="2" id="KW-0507">mRNA processing</keyword>
<keyword evidence="3" id="KW-0747">Spliceosome</keyword>
<dbReference type="GO" id="GO:0005686">
    <property type="term" value="C:U2 snRNP"/>
    <property type="evidence" value="ECO:0007669"/>
    <property type="project" value="UniProtKB-ARBA"/>
</dbReference>
<feature type="domain" description="SURP motif" evidence="9">
    <location>
        <begin position="46"/>
        <end position="88"/>
    </location>
</feature>
<keyword evidence="4" id="KW-0677">Repeat</keyword>
<keyword evidence="5" id="KW-0508">mRNA splicing</keyword>
<feature type="region of interest" description="Disordered" evidence="7">
    <location>
        <begin position="610"/>
        <end position="650"/>
    </location>
</feature>
<reference evidence="10 11" key="1">
    <citation type="submission" date="2014-02" db="EMBL/GenBank/DDBJ databases">
        <title>Single nucleus genome sequencing reveals high similarity among nuclei of an endomycorrhizal fungus.</title>
        <authorList>
            <person name="Lin K."/>
            <person name="Geurts R."/>
            <person name="Zhang Z."/>
            <person name="Limpens E."/>
            <person name="Saunders D.G."/>
            <person name="Mu D."/>
            <person name="Pang E."/>
            <person name="Cao H."/>
            <person name="Cha H."/>
            <person name="Lin T."/>
            <person name="Zhou Q."/>
            <person name="Shang Y."/>
            <person name="Li Y."/>
            <person name="Ivanov S."/>
            <person name="Sharma T."/>
            <person name="Velzen R.V."/>
            <person name="Ruijter N.D."/>
            <person name="Aanen D.K."/>
            <person name="Win J."/>
            <person name="Kamoun S."/>
            <person name="Bisseling T."/>
            <person name="Huang S."/>
        </authorList>
    </citation>
    <scope>NUCLEOTIDE SEQUENCE [LARGE SCALE GENOMIC DNA]</scope>
    <source>
        <strain evidence="11">DAOM197198w</strain>
    </source>
</reference>
<dbReference type="GO" id="GO:0071013">
    <property type="term" value="C:catalytic step 2 spliceosome"/>
    <property type="evidence" value="ECO:0007669"/>
    <property type="project" value="TreeGrafter"/>
</dbReference>
<dbReference type="SMR" id="A0A015K8P4"/>
<proteinExistence type="predicted"/>
<accession>A0A015K8P4</accession>
<evidence type="ECO:0000256" key="3">
    <source>
        <dbReference type="ARBA" id="ARBA00022728"/>
    </source>
</evidence>
<dbReference type="InterPro" id="IPR029071">
    <property type="entry name" value="Ubiquitin-like_domsf"/>
</dbReference>
<dbReference type="STRING" id="1432141.A0A015K8P4"/>
<dbReference type="PANTHER" id="PTHR15316">
    <property type="entry name" value="SPLICEOSOME ASSOCIATED PROTEIN 114/SWAP SPLICING FACTOR-RELATED"/>
    <property type="match status" value="1"/>
</dbReference>
<comment type="caution">
    <text evidence="10">The sequence shown here is derived from an EMBL/GenBank/DDBJ whole genome shotgun (WGS) entry which is preliminary data.</text>
</comment>
<dbReference type="InterPro" id="IPR022030">
    <property type="entry name" value="SF3A1_dom"/>
</dbReference>
<comment type="subcellular location">
    <subcellularLocation>
        <location evidence="1">Nucleus</location>
    </subcellularLocation>
</comment>
<dbReference type="Gene3D" id="3.10.20.90">
    <property type="entry name" value="Phosphatidylinositol 3-kinase Catalytic Subunit, Chain A, domain 1"/>
    <property type="match status" value="1"/>
</dbReference>
<dbReference type="GO" id="GO:0045292">
    <property type="term" value="P:mRNA cis splicing, via spliceosome"/>
    <property type="evidence" value="ECO:0007669"/>
    <property type="project" value="InterPro"/>
</dbReference>
<dbReference type="Proteomes" id="UP000022910">
    <property type="component" value="Unassembled WGS sequence"/>
</dbReference>
<evidence type="ECO:0000313" key="10">
    <source>
        <dbReference type="EMBL" id="EXX78092.1"/>
    </source>
</evidence>
<keyword evidence="11" id="KW-1185">Reference proteome</keyword>
<evidence type="ECO:0000256" key="1">
    <source>
        <dbReference type="ARBA" id="ARBA00004123"/>
    </source>
</evidence>
<dbReference type="FunFam" id="1.10.10.790:FF:000001">
    <property type="entry name" value="Splicing factor 3a, subunit 1"/>
    <property type="match status" value="1"/>
</dbReference>
<dbReference type="GO" id="GO:0000381">
    <property type="term" value="P:regulation of alternative mRNA splicing, via spliceosome"/>
    <property type="evidence" value="ECO:0007669"/>
    <property type="project" value="TreeGrafter"/>
</dbReference>
<dbReference type="Gene3D" id="1.10.10.790">
    <property type="entry name" value="Surp module"/>
    <property type="match status" value="2"/>
</dbReference>
<name>A0A015K8P4_RHIIW</name>
<dbReference type="GO" id="GO:0071004">
    <property type="term" value="C:U2-type prespliceosome"/>
    <property type="evidence" value="ECO:0007669"/>
    <property type="project" value="TreeGrafter"/>
</dbReference>